<dbReference type="Pfam" id="PF04290">
    <property type="entry name" value="DctQ"/>
    <property type="match status" value="1"/>
</dbReference>
<protein>
    <recommendedName>
        <fullName evidence="9">TRAP transporter small permease protein</fullName>
    </recommendedName>
</protein>
<feature type="transmembrane region" description="Helical" evidence="9">
    <location>
        <begin position="49"/>
        <end position="71"/>
    </location>
</feature>
<evidence type="ECO:0000256" key="4">
    <source>
        <dbReference type="ARBA" id="ARBA00022519"/>
    </source>
</evidence>
<sequence length="244" mass="27328">MATRYEPTGRLGRIVNTLEESMIAFLLGAMTLLTFVNVVLRYLFNHSMIWSLEVILILFAWLVIFGVSYAFKITANLGVDAVTAILPDRGRRIAAIVAALITIAYALLLLKGSWDYWAPFAALERTSGKWFPTGFDERTRDQAFYVTEQVPQVRWLFGWLEPLINQGEVYEKLPRVVPYVILPVGSALILFRVVQATIGILRGTRASLIVSHEAEDAVAEVVAAREGKQTVDIYSSHLPPSERT</sequence>
<dbReference type="InterPro" id="IPR055348">
    <property type="entry name" value="DctQ"/>
</dbReference>
<evidence type="ECO:0000256" key="2">
    <source>
        <dbReference type="ARBA" id="ARBA00022448"/>
    </source>
</evidence>
<dbReference type="InterPro" id="IPR007387">
    <property type="entry name" value="TRAP_DctQ"/>
</dbReference>
<dbReference type="GO" id="GO:0005886">
    <property type="term" value="C:plasma membrane"/>
    <property type="evidence" value="ECO:0007669"/>
    <property type="project" value="UniProtKB-SubCell"/>
</dbReference>
<evidence type="ECO:0000256" key="6">
    <source>
        <dbReference type="ARBA" id="ARBA00022989"/>
    </source>
</evidence>
<keyword evidence="7 9" id="KW-0472">Membrane</keyword>
<comment type="similarity">
    <text evidence="8 9">Belongs to the TRAP transporter small permease family.</text>
</comment>
<evidence type="ECO:0000256" key="7">
    <source>
        <dbReference type="ARBA" id="ARBA00023136"/>
    </source>
</evidence>
<feature type="transmembrane region" description="Helical" evidence="9">
    <location>
        <begin position="21"/>
        <end position="43"/>
    </location>
</feature>
<dbReference type="STRING" id="282197.SAMN04488517_11352"/>
<keyword evidence="5 9" id="KW-0812">Transmembrane</keyword>
<comment type="subunit">
    <text evidence="9">The complex comprises the extracytoplasmic solute receptor protein and the two transmembrane proteins.</text>
</comment>
<evidence type="ECO:0000256" key="9">
    <source>
        <dbReference type="RuleBase" id="RU369079"/>
    </source>
</evidence>
<evidence type="ECO:0000313" key="12">
    <source>
        <dbReference type="Proteomes" id="UP000048908"/>
    </source>
</evidence>
<keyword evidence="2 9" id="KW-0813">Transport</keyword>
<keyword evidence="3" id="KW-1003">Cell membrane</keyword>
<gene>
    <name evidence="11" type="ORF">JAN5088_01849</name>
</gene>
<accession>A0A0M6XS61</accession>
<dbReference type="PANTHER" id="PTHR35011">
    <property type="entry name" value="2,3-DIKETO-L-GULONATE TRAP TRANSPORTER SMALL PERMEASE PROTEIN YIAM"/>
    <property type="match status" value="1"/>
</dbReference>
<dbReference type="PANTHER" id="PTHR35011:SF2">
    <property type="entry name" value="2,3-DIKETO-L-GULONATE TRAP TRANSPORTER SMALL PERMEASE PROTEIN YIAM"/>
    <property type="match status" value="1"/>
</dbReference>
<proteinExistence type="inferred from homology"/>
<evidence type="ECO:0000256" key="8">
    <source>
        <dbReference type="ARBA" id="ARBA00038436"/>
    </source>
</evidence>
<feature type="transmembrane region" description="Helical" evidence="9">
    <location>
        <begin position="92"/>
        <end position="110"/>
    </location>
</feature>
<keyword evidence="12" id="KW-1185">Reference proteome</keyword>
<dbReference type="OrthoDB" id="7843639at2"/>
<dbReference type="EMBL" id="CXPG01000017">
    <property type="protein sequence ID" value="CTQ33073.1"/>
    <property type="molecule type" value="Genomic_DNA"/>
</dbReference>
<name>A0A0M6XS61_9RHOB</name>
<comment type="subcellular location">
    <subcellularLocation>
        <location evidence="1 9">Cell inner membrane</location>
        <topology evidence="1 9">Multi-pass membrane protein</topology>
    </subcellularLocation>
</comment>
<keyword evidence="4 9" id="KW-0997">Cell inner membrane</keyword>
<evidence type="ECO:0000256" key="3">
    <source>
        <dbReference type="ARBA" id="ARBA00022475"/>
    </source>
</evidence>
<dbReference type="Proteomes" id="UP000048908">
    <property type="component" value="Unassembled WGS sequence"/>
</dbReference>
<evidence type="ECO:0000256" key="1">
    <source>
        <dbReference type="ARBA" id="ARBA00004429"/>
    </source>
</evidence>
<keyword evidence="6 9" id="KW-1133">Transmembrane helix</keyword>
<feature type="transmembrane region" description="Helical" evidence="9">
    <location>
        <begin position="176"/>
        <end position="194"/>
    </location>
</feature>
<organism evidence="11 12">
    <name type="scientific">Jannaschia rubra</name>
    <dbReference type="NCBI Taxonomy" id="282197"/>
    <lineage>
        <taxon>Bacteria</taxon>
        <taxon>Pseudomonadati</taxon>
        <taxon>Pseudomonadota</taxon>
        <taxon>Alphaproteobacteria</taxon>
        <taxon>Rhodobacterales</taxon>
        <taxon>Roseobacteraceae</taxon>
        <taxon>Jannaschia</taxon>
    </lineage>
</organism>
<dbReference type="AlphaFoldDB" id="A0A0M6XS61"/>
<evidence type="ECO:0000256" key="5">
    <source>
        <dbReference type="ARBA" id="ARBA00022692"/>
    </source>
</evidence>
<reference evidence="11 12" key="1">
    <citation type="submission" date="2015-07" db="EMBL/GenBank/DDBJ databases">
        <authorList>
            <person name="Noorani M."/>
        </authorList>
    </citation>
    <scope>NUCLEOTIDE SEQUENCE [LARGE SCALE GENOMIC DNA]</scope>
    <source>
        <strain evidence="11 12">CECT 5088</strain>
    </source>
</reference>
<comment type="function">
    <text evidence="9">Part of the tripartite ATP-independent periplasmic (TRAP) transport system.</text>
</comment>
<dbReference type="GO" id="GO:0022857">
    <property type="term" value="F:transmembrane transporter activity"/>
    <property type="evidence" value="ECO:0007669"/>
    <property type="project" value="UniProtKB-UniRule"/>
</dbReference>
<dbReference type="RefSeq" id="WP_055682522.1">
    <property type="nucleotide sequence ID" value="NZ_CXPG01000017.1"/>
</dbReference>
<feature type="domain" description="Tripartite ATP-independent periplasmic transporters DctQ component" evidence="10">
    <location>
        <begin position="30"/>
        <end position="117"/>
    </location>
</feature>
<evidence type="ECO:0000313" key="11">
    <source>
        <dbReference type="EMBL" id="CTQ33073.1"/>
    </source>
</evidence>
<evidence type="ECO:0000259" key="10">
    <source>
        <dbReference type="Pfam" id="PF04290"/>
    </source>
</evidence>
<dbReference type="GO" id="GO:0015740">
    <property type="term" value="P:C4-dicarboxylate transport"/>
    <property type="evidence" value="ECO:0007669"/>
    <property type="project" value="TreeGrafter"/>
</dbReference>